<keyword evidence="7" id="KW-0695">RNA-directed DNA polymerase</keyword>
<feature type="domain" description="Integrase catalytic" evidence="10">
    <location>
        <begin position="124"/>
        <end position="298"/>
    </location>
</feature>
<dbReference type="InterPro" id="IPR039537">
    <property type="entry name" value="Retrotran_Ty1/copia-like"/>
</dbReference>
<name>A0A225ULM8_9STRA</name>
<evidence type="ECO:0000256" key="5">
    <source>
        <dbReference type="ARBA" id="ARBA00022842"/>
    </source>
</evidence>
<evidence type="ECO:0000256" key="3">
    <source>
        <dbReference type="ARBA" id="ARBA00022759"/>
    </source>
</evidence>
<evidence type="ECO:0000256" key="8">
    <source>
        <dbReference type="ARBA" id="ARBA00022932"/>
    </source>
</evidence>
<dbReference type="GO" id="GO:0016787">
    <property type="term" value="F:hydrolase activity"/>
    <property type="evidence" value="ECO:0007669"/>
    <property type="project" value="UniProtKB-KW"/>
</dbReference>
<keyword evidence="6" id="KW-0229">DNA integration</keyword>
<evidence type="ECO:0000256" key="7">
    <source>
        <dbReference type="ARBA" id="ARBA00022918"/>
    </source>
</evidence>
<comment type="caution">
    <text evidence="11">The sequence shown here is derived from an EMBL/GenBank/DDBJ whole genome shotgun (WGS) entry which is preliminary data.</text>
</comment>
<dbReference type="InterPro" id="IPR001584">
    <property type="entry name" value="Integrase_cat-core"/>
</dbReference>
<keyword evidence="4" id="KW-0378">Hydrolase</keyword>
<evidence type="ECO:0000256" key="2">
    <source>
        <dbReference type="ARBA" id="ARBA00022723"/>
    </source>
</evidence>
<dbReference type="InterPro" id="IPR057670">
    <property type="entry name" value="SH3_retrovirus"/>
</dbReference>
<dbReference type="Proteomes" id="UP000198211">
    <property type="component" value="Unassembled WGS sequence"/>
</dbReference>
<dbReference type="PANTHER" id="PTHR42648:SF11">
    <property type="entry name" value="TRANSPOSON TY4-P GAG-POL POLYPROTEIN"/>
    <property type="match status" value="1"/>
</dbReference>
<dbReference type="Pfam" id="PF25597">
    <property type="entry name" value="SH3_retrovirus"/>
    <property type="match status" value="1"/>
</dbReference>
<dbReference type="OrthoDB" id="127038at2759"/>
<evidence type="ECO:0000256" key="1">
    <source>
        <dbReference type="ARBA" id="ARBA00022722"/>
    </source>
</evidence>
<dbReference type="GO" id="GO:0046872">
    <property type="term" value="F:metal ion binding"/>
    <property type="evidence" value="ECO:0007669"/>
    <property type="project" value="UniProtKB-KW"/>
</dbReference>
<evidence type="ECO:0000256" key="9">
    <source>
        <dbReference type="ARBA" id="ARBA00023172"/>
    </source>
</evidence>
<keyword evidence="8" id="KW-0548">Nucleotidyltransferase</keyword>
<keyword evidence="12" id="KW-1185">Reference proteome</keyword>
<keyword evidence="5" id="KW-0460">Magnesium</keyword>
<evidence type="ECO:0000256" key="6">
    <source>
        <dbReference type="ARBA" id="ARBA00022908"/>
    </source>
</evidence>
<dbReference type="InterPro" id="IPR036397">
    <property type="entry name" value="RNaseH_sf"/>
</dbReference>
<dbReference type="AlphaFoldDB" id="A0A225ULM8"/>
<dbReference type="PANTHER" id="PTHR42648">
    <property type="entry name" value="TRANSPOSASE, PUTATIVE-RELATED"/>
    <property type="match status" value="1"/>
</dbReference>
<keyword evidence="3" id="KW-0255">Endonuclease</keyword>
<evidence type="ECO:0000313" key="12">
    <source>
        <dbReference type="Proteomes" id="UP000198211"/>
    </source>
</evidence>
<sequence length="389" mass="43539">MSKVLYVPNLDRKLLSIPALASREMTVVFDDDGCSIQHGGKVVSKVHKTGAMYVWDVHVLQEPQVDEIAALAAGEVTTVVWHARLGHLSVPRMSAVSHAASGTPALMPDESLNGACEGCARGKIAVAPFSHKSGSQIKTQRVLDVVHSDVKGPMTPKSKGGARFTVIFIDDFSRFSFLYFLKAKSEMLKAFEEFRRSAETQTGEILKCIRTDNGGEYTGKRFNLFCAKNGIVHQLTTPYTPQQNGLAERMNRTLVERARSMLYYHQAEALRTAVYLTNRIPNTARSNVTPFEVFWKQQPSLDHIRVFGSRGFMHVDKTLRTKWDSKAHKCMLLGYAEHSKAYRVWDFDASRIATTRTVTLDERPPSSVQTFVMYENFPATTLLDDDLGV</sequence>
<dbReference type="GO" id="GO:0003676">
    <property type="term" value="F:nucleic acid binding"/>
    <property type="evidence" value="ECO:0007669"/>
    <property type="project" value="InterPro"/>
</dbReference>
<evidence type="ECO:0000259" key="10">
    <source>
        <dbReference type="PROSITE" id="PS50994"/>
    </source>
</evidence>
<dbReference type="GO" id="GO:0003887">
    <property type="term" value="F:DNA-directed DNA polymerase activity"/>
    <property type="evidence" value="ECO:0007669"/>
    <property type="project" value="UniProtKB-KW"/>
</dbReference>
<keyword evidence="2" id="KW-0479">Metal-binding</keyword>
<gene>
    <name evidence="11" type="ORF">PHMEG_00036555</name>
</gene>
<organism evidence="11 12">
    <name type="scientific">Phytophthora megakarya</name>
    <dbReference type="NCBI Taxonomy" id="4795"/>
    <lineage>
        <taxon>Eukaryota</taxon>
        <taxon>Sar</taxon>
        <taxon>Stramenopiles</taxon>
        <taxon>Oomycota</taxon>
        <taxon>Peronosporomycetes</taxon>
        <taxon>Peronosporales</taxon>
        <taxon>Peronosporaceae</taxon>
        <taxon>Phytophthora</taxon>
    </lineage>
</organism>
<dbReference type="Gene3D" id="3.30.420.10">
    <property type="entry name" value="Ribonuclease H-like superfamily/Ribonuclease H"/>
    <property type="match status" value="1"/>
</dbReference>
<dbReference type="GO" id="GO:0015074">
    <property type="term" value="P:DNA integration"/>
    <property type="evidence" value="ECO:0007669"/>
    <property type="project" value="UniProtKB-KW"/>
</dbReference>
<accession>A0A225ULM8</accession>
<dbReference type="PROSITE" id="PS50994">
    <property type="entry name" value="INTEGRASE"/>
    <property type="match status" value="1"/>
</dbReference>
<feature type="non-terminal residue" evidence="11">
    <location>
        <position position="389"/>
    </location>
</feature>
<proteinExistence type="predicted"/>
<dbReference type="GO" id="GO:0003964">
    <property type="term" value="F:RNA-directed DNA polymerase activity"/>
    <property type="evidence" value="ECO:0007669"/>
    <property type="project" value="UniProtKB-KW"/>
</dbReference>
<protein>
    <recommendedName>
        <fullName evidence="10">Integrase catalytic domain-containing protein</fullName>
    </recommendedName>
</protein>
<keyword evidence="8" id="KW-0239">DNA-directed DNA polymerase</keyword>
<dbReference type="EMBL" id="NBNE01015284">
    <property type="protein sequence ID" value="OWY93883.1"/>
    <property type="molecule type" value="Genomic_DNA"/>
</dbReference>
<keyword evidence="9" id="KW-0233">DNA recombination</keyword>
<dbReference type="SUPFAM" id="SSF53098">
    <property type="entry name" value="Ribonuclease H-like"/>
    <property type="match status" value="1"/>
</dbReference>
<keyword evidence="8" id="KW-0808">Transferase</keyword>
<dbReference type="GO" id="GO:0004519">
    <property type="term" value="F:endonuclease activity"/>
    <property type="evidence" value="ECO:0007669"/>
    <property type="project" value="UniProtKB-KW"/>
</dbReference>
<keyword evidence="1" id="KW-0540">Nuclease</keyword>
<dbReference type="GO" id="GO:0006310">
    <property type="term" value="P:DNA recombination"/>
    <property type="evidence" value="ECO:0007669"/>
    <property type="project" value="UniProtKB-KW"/>
</dbReference>
<reference evidence="12" key="1">
    <citation type="submission" date="2017-03" db="EMBL/GenBank/DDBJ databases">
        <title>Phytopthora megakarya and P. palmivora, two closely related causual agents of cacao black pod achieved similar genome size and gene model numbers by different mechanisms.</title>
        <authorList>
            <person name="Ali S."/>
            <person name="Shao J."/>
            <person name="Larry D.J."/>
            <person name="Kronmiller B."/>
            <person name="Shen D."/>
            <person name="Strem M.D."/>
            <person name="Melnick R.L."/>
            <person name="Guiltinan M.J."/>
            <person name="Tyler B.M."/>
            <person name="Meinhardt L.W."/>
            <person name="Bailey B.A."/>
        </authorList>
    </citation>
    <scope>NUCLEOTIDE SEQUENCE [LARGE SCALE GENOMIC DNA]</scope>
    <source>
        <strain evidence="12">zdho120</strain>
    </source>
</reference>
<dbReference type="InterPro" id="IPR012337">
    <property type="entry name" value="RNaseH-like_sf"/>
</dbReference>
<evidence type="ECO:0000313" key="11">
    <source>
        <dbReference type="EMBL" id="OWY93883.1"/>
    </source>
</evidence>
<dbReference type="Pfam" id="PF00665">
    <property type="entry name" value="rve"/>
    <property type="match status" value="1"/>
</dbReference>
<evidence type="ECO:0000256" key="4">
    <source>
        <dbReference type="ARBA" id="ARBA00022801"/>
    </source>
</evidence>